<proteinExistence type="predicted"/>
<dbReference type="Pfam" id="PF01041">
    <property type="entry name" value="DegT_DnrJ_EryC1"/>
    <property type="match status" value="1"/>
</dbReference>
<dbReference type="PANTHER" id="PTHR30244:SF34">
    <property type="entry name" value="DTDP-4-AMINO-4,6-DIDEOXYGALACTOSE TRANSAMINASE"/>
    <property type="match status" value="1"/>
</dbReference>
<dbReference type="GO" id="GO:0000271">
    <property type="term" value="P:polysaccharide biosynthetic process"/>
    <property type="evidence" value="ECO:0007669"/>
    <property type="project" value="TreeGrafter"/>
</dbReference>
<dbReference type="AlphaFoldDB" id="A0A812JQY5"/>
<evidence type="ECO:0000313" key="2">
    <source>
        <dbReference type="Proteomes" id="UP000601435"/>
    </source>
</evidence>
<dbReference type="GO" id="GO:0008483">
    <property type="term" value="F:transaminase activity"/>
    <property type="evidence" value="ECO:0007669"/>
    <property type="project" value="TreeGrafter"/>
</dbReference>
<comment type="caution">
    <text evidence="1">The sequence shown here is derived from an EMBL/GenBank/DDBJ whole genome shotgun (WGS) entry which is preliminary data.</text>
</comment>
<organism evidence="1 2">
    <name type="scientific">Symbiodinium necroappetens</name>
    <dbReference type="NCBI Taxonomy" id="1628268"/>
    <lineage>
        <taxon>Eukaryota</taxon>
        <taxon>Sar</taxon>
        <taxon>Alveolata</taxon>
        <taxon>Dinophyceae</taxon>
        <taxon>Suessiales</taxon>
        <taxon>Symbiodiniaceae</taxon>
        <taxon>Symbiodinium</taxon>
    </lineage>
</organism>
<accession>A0A812JQY5</accession>
<keyword evidence="2" id="KW-1185">Reference proteome</keyword>
<dbReference type="InterPro" id="IPR000653">
    <property type="entry name" value="DegT/StrS_aminotransferase"/>
</dbReference>
<evidence type="ECO:0000313" key="1">
    <source>
        <dbReference type="EMBL" id="CAE7212042.1"/>
    </source>
</evidence>
<feature type="non-terminal residue" evidence="1">
    <location>
        <position position="1"/>
    </location>
</feature>
<reference evidence="1" key="1">
    <citation type="submission" date="2021-02" db="EMBL/GenBank/DDBJ databases">
        <authorList>
            <person name="Dougan E. K."/>
            <person name="Rhodes N."/>
            <person name="Thang M."/>
            <person name="Chan C."/>
        </authorList>
    </citation>
    <scope>NUCLEOTIDE SEQUENCE</scope>
</reference>
<dbReference type="PANTHER" id="PTHR30244">
    <property type="entry name" value="TRANSAMINASE"/>
    <property type="match status" value="1"/>
</dbReference>
<protein>
    <submittedName>
        <fullName evidence="1">PerA protein</fullName>
    </submittedName>
</protein>
<dbReference type="EMBL" id="CAJNJA010006564">
    <property type="protein sequence ID" value="CAE7212042.1"/>
    <property type="molecule type" value="Genomic_DNA"/>
</dbReference>
<dbReference type="GO" id="GO:0030170">
    <property type="term" value="F:pyridoxal phosphate binding"/>
    <property type="evidence" value="ECO:0007669"/>
    <property type="project" value="TreeGrafter"/>
</dbReference>
<name>A0A812JQY5_9DINO</name>
<dbReference type="SUPFAM" id="SSF53383">
    <property type="entry name" value="PLP-dependent transferases"/>
    <property type="match status" value="1"/>
</dbReference>
<dbReference type="Proteomes" id="UP000601435">
    <property type="component" value="Unassembled WGS sequence"/>
</dbReference>
<dbReference type="OrthoDB" id="423750at2759"/>
<sequence length="502" mass="54487">NFNLVTFVEGLALQWCSSMLERLSTKYAGISGRQLAYNRSEMLFVPRGVQLPWHATWFRSICAPDDIGSDSLAPVDVSWMDDLALLLSAPTPGAVVAAVGGATATLLDECLKALLHPNLDPGKTEEFWAILHYGGKWCELARDSVAWLSKQLAIGEHNRLLCLLNFGRLKSSIITVCQNMKRVLLANSGSLTFVAGAITPLRSMGVSKSLVFSLSERSARRQVGYVELEPGRGSKKFNDGSSVMLPAVLADGLEWLFCREDEVLDFTSLLAEEISVRWASWHSRISLHLCQIDFVDWLVPDAEEGAACADAIVHAGGRPIPIDCDLDSYGLSLEAVRSGLEANKGVVGIVIAPCYGVPARDFGAIQALCKEKGLWLCEDACESYGASCNVRGFRVPVGSMATLSVVSVRSEKMIGVGEGGAILGNDATLVARAKWWCSRAPCRGVGLWRVYEHDAVGQNFRMPEMPQPQSIILVLFAATAAAELRGRAKRQGWSVLGHAFDE</sequence>
<dbReference type="Gene3D" id="3.40.640.10">
    <property type="entry name" value="Type I PLP-dependent aspartate aminotransferase-like (Major domain)"/>
    <property type="match status" value="1"/>
</dbReference>
<gene>
    <name evidence="1" type="primary">perA</name>
    <name evidence="1" type="ORF">SNEC2469_LOCUS2204</name>
</gene>
<dbReference type="InterPro" id="IPR015424">
    <property type="entry name" value="PyrdxlP-dep_Trfase"/>
</dbReference>
<dbReference type="InterPro" id="IPR015421">
    <property type="entry name" value="PyrdxlP-dep_Trfase_major"/>
</dbReference>